<evidence type="ECO:0000256" key="1">
    <source>
        <dbReference type="SAM" id="MobiDB-lite"/>
    </source>
</evidence>
<gene>
    <name evidence="2" type="ORF">TNCV_910461</name>
</gene>
<protein>
    <submittedName>
        <fullName evidence="2">Uncharacterized protein</fullName>
    </submittedName>
</protein>
<proteinExistence type="predicted"/>
<organism evidence="2 3">
    <name type="scientific">Trichonephila clavipes</name>
    <name type="common">Golden silk orbweaver</name>
    <name type="synonym">Nephila clavipes</name>
    <dbReference type="NCBI Taxonomy" id="2585209"/>
    <lineage>
        <taxon>Eukaryota</taxon>
        <taxon>Metazoa</taxon>
        <taxon>Ecdysozoa</taxon>
        <taxon>Arthropoda</taxon>
        <taxon>Chelicerata</taxon>
        <taxon>Arachnida</taxon>
        <taxon>Araneae</taxon>
        <taxon>Araneomorphae</taxon>
        <taxon>Entelegynae</taxon>
        <taxon>Araneoidea</taxon>
        <taxon>Nephilidae</taxon>
        <taxon>Trichonephila</taxon>
    </lineage>
</organism>
<feature type="region of interest" description="Disordered" evidence="1">
    <location>
        <begin position="45"/>
        <end position="74"/>
    </location>
</feature>
<dbReference type="AlphaFoldDB" id="A0A8X6W3W3"/>
<keyword evidence="3" id="KW-1185">Reference proteome</keyword>
<evidence type="ECO:0000313" key="2">
    <source>
        <dbReference type="EMBL" id="GFY27595.1"/>
    </source>
</evidence>
<reference evidence="2" key="1">
    <citation type="submission" date="2020-08" db="EMBL/GenBank/DDBJ databases">
        <title>Multicomponent nature underlies the extraordinary mechanical properties of spider dragline silk.</title>
        <authorList>
            <person name="Kono N."/>
            <person name="Nakamura H."/>
            <person name="Mori M."/>
            <person name="Yoshida Y."/>
            <person name="Ohtoshi R."/>
            <person name="Malay A.D."/>
            <person name="Moran D.A.P."/>
            <person name="Tomita M."/>
            <person name="Numata K."/>
            <person name="Arakawa K."/>
        </authorList>
    </citation>
    <scope>NUCLEOTIDE SEQUENCE</scope>
</reference>
<dbReference type="Proteomes" id="UP000887159">
    <property type="component" value="Unassembled WGS sequence"/>
</dbReference>
<dbReference type="EMBL" id="BMAU01021380">
    <property type="protein sequence ID" value="GFY27595.1"/>
    <property type="molecule type" value="Genomic_DNA"/>
</dbReference>
<accession>A0A8X6W3W3</accession>
<evidence type="ECO:0000313" key="3">
    <source>
        <dbReference type="Proteomes" id="UP000887159"/>
    </source>
</evidence>
<name>A0A8X6W3W3_TRICX</name>
<comment type="caution">
    <text evidence="2">The sequence shown here is derived from an EMBL/GenBank/DDBJ whole genome shotgun (WGS) entry which is preliminary data.</text>
</comment>
<sequence>MYSRWSIVGSISAAGARRERSNQDFILDSICFNNKRCLARSFRSQTRSAAGVGWSWSRTPDQRDRVEHSSSSALENASCKAADVISVKAQFSADHIV</sequence>